<reference evidence="4 5" key="1">
    <citation type="submission" date="2020-07" db="EMBL/GenBank/DDBJ databases">
        <title>Sequencing the genomes of 1000 actinobacteria strains.</title>
        <authorList>
            <person name="Klenk H.-P."/>
        </authorList>
    </citation>
    <scope>NUCLEOTIDE SEQUENCE [LARGE SCALE GENOMIC DNA]</scope>
    <source>
        <strain evidence="4 5">DSM 24552</strain>
    </source>
</reference>
<proteinExistence type="inferred from homology"/>
<organism evidence="4 5">
    <name type="scientific">Nocardioides perillae</name>
    <dbReference type="NCBI Taxonomy" id="1119534"/>
    <lineage>
        <taxon>Bacteria</taxon>
        <taxon>Bacillati</taxon>
        <taxon>Actinomycetota</taxon>
        <taxon>Actinomycetes</taxon>
        <taxon>Propionibacteriales</taxon>
        <taxon>Nocardioidaceae</taxon>
        <taxon>Nocardioides</taxon>
    </lineage>
</organism>
<dbReference type="Pfam" id="PF01844">
    <property type="entry name" value="HNH"/>
    <property type="match status" value="1"/>
</dbReference>
<comment type="caution">
    <text evidence="4">The sequence shown here is derived from an EMBL/GenBank/DDBJ whole genome shotgun (WGS) entry which is preliminary data.</text>
</comment>
<dbReference type="CDD" id="cd00085">
    <property type="entry name" value="HNHc"/>
    <property type="match status" value="1"/>
</dbReference>
<comment type="similarity">
    <text evidence="1">Belongs to the Rv1128c/1148c/1588c/1702c/1945/3466 family.</text>
</comment>
<dbReference type="GO" id="GO:0008270">
    <property type="term" value="F:zinc ion binding"/>
    <property type="evidence" value="ECO:0007669"/>
    <property type="project" value="InterPro"/>
</dbReference>
<gene>
    <name evidence="4" type="ORF">BJ989_000043</name>
</gene>
<dbReference type="SMART" id="SM00507">
    <property type="entry name" value="HNHc"/>
    <property type="match status" value="1"/>
</dbReference>
<feature type="compositionally biased region" description="Polar residues" evidence="2">
    <location>
        <begin position="420"/>
        <end position="431"/>
    </location>
</feature>
<feature type="compositionally biased region" description="Pro residues" evidence="2">
    <location>
        <begin position="437"/>
        <end position="446"/>
    </location>
</feature>
<dbReference type="Pfam" id="PF02720">
    <property type="entry name" value="DUF222"/>
    <property type="match status" value="1"/>
</dbReference>
<evidence type="ECO:0000256" key="1">
    <source>
        <dbReference type="ARBA" id="ARBA00023450"/>
    </source>
</evidence>
<evidence type="ECO:0000313" key="4">
    <source>
        <dbReference type="EMBL" id="NYG53739.1"/>
    </source>
</evidence>
<sequence length="469" mass="48854">MTVADDPARAVRELVVVLRSIAGGADTAATDDERIGLLEALTDLAPAASAAALRVCADHDVARRSEQAAAGVTASHQGRGVARELGLATRTSHHRAKRRLSVARTALAEMPHAFDRLTDGTLREHQLTALLTHTACVDLAVRTAVDEQLCADPSRLAGLGERQVDAEAARLVARLDPAGVARRAARASRDRHVSSRPAPDLMCRVSALLPVEQGVAVVAALRAAAGSARAAGDPRTRGQVMADTLVQRTTGQATADAVPLAVQLILPAASALPTPHPGASATESAWLIGHGPVDALTARALLEQAWSDDATRALSSLRRLWADPATGTLVAMDSRSRAVPAGLAAFVHTRDLGICRTPWCDAPVRHTDHVVEVAIGGASDEPNLQGLCEACNYAKEAPGWSHHSVDDTAAPDRAGPHEVVTTTPSGRSYISRSPDLPGAPAPPPPRGRLGPATVDFGFAPVLLDCDFAA</sequence>
<dbReference type="Proteomes" id="UP000544110">
    <property type="component" value="Unassembled WGS sequence"/>
</dbReference>
<feature type="region of interest" description="Disordered" evidence="2">
    <location>
        <begin position="401"/>
        <end position="449"/>
    </location>
</feature>
<dbReference type="EMBL" id="JACCAC010000001">
    <property type="protein sequence ID" value="NYG53739.1"/>
    <property type="molecule type" value="Genomic_DNA"/>
</dbReference>
<evidence type="ECO:0000259" key="3">
    <source>
        <dbReference type="SMART" id="SM00507"/>
    </source>
</evidence>
<dbReference type="InterPro" id="IPR003870">
    <property type="entry name" value="DUF222"/>
</dbReference>
<keyword evidence="5" id="KW-1185">Reference proteome</keyword>
<dbReference type="GO" id="GO:0003676">
    <property type="term" value="F:nucleic acid binding"/>
    <property type="evidence" value="ECO:0007669"/>
    <property type="project" value="InterPro"/>
</dbReference>
<dbReference type="RefSeq" id="WP_179516511.1">
    <property type="nucleotide sequence ID" value="NZ_JACCAC010000001.1"/>
</dbReference>
<dbReference type="InterPro" id="IPR002711">
    <property type="entry name" value="HNH"/>
</dbReference>
<accession>A0A7Y9RT99</accession>
<evidence type="ECO:0000256" key="2">
    <source>
        <dbReference type="SAM" id="MobiDB-lite"/>
    </source>
</evidence>
<protein>
    <recommendedName>
        <fullName evidence="3">HNH nuclease domain-containing protein</fullName>
    </recommendedName>
</protein>
<dbReference type="AlphaFoldDB" id="A0A7Y9RT99"/>
<feature type="domain" description="HNH nuclease" evidence="3">
    <location>
        <begin position="342"/>
        <end position="393"/>
    </location>
</feature>
<dbReference type="Gene3D" id="1.10.30.50">
    <property type="match status" value="1"/>
</dbReference>
<evidence type="ECO:0000313" key="5">
    <source>
        <dbReference type="Proteomes" id="UP000544110"/>
    </source>
</evidence>
<name>A0A7Y9RT99_9ACTN</name>
<dbReference type="InterPro" id="IPR003615">
    <property type="entry name" value="HNH_nuc"/>
</dbReference>
<dbReference type="GO" id="GO:0004519">
    <property type="term" value="F:endonuclease activity"/>
    <property type="evidence" value="ECO:0007669"/>
    <property type="project" value="InterPro"/>
</dbReference>